<organism evidence="1 2">
    <name type="scientific">Angiostrongylus cantonensis</name>
    <name type="common">Rat lungworm</name>
    <dbReference type="NCBI Taxonomy" id="6313"/>
    <lineage>
        <taxon>Eukaryota</taxon>
        <taxon>Metazoa</taxon>
        <taxon>Ecdysozoa</taxon>
        <taxon>Nematoda</taxon>
        <taxon>Chromadorea</taxon>
        <taxon>Rhabditida</taxon>
        <taxon>Rhabditina</taxon>
        <taxon>Rhabditomorpha</taxon>
        <taxon>Strongyloidea</taxon>
        <taxon>Metastrongylidae</taxon>
        <taxon>Angiostrongylus</taxon>
    </lineage>
</organism>
<dbReference type="Proteomes" id="UP000035642">
    <property type="component" value="Unassembled WGS sequence"/>
</dbReference>
<evidence type="ECO:0000313" key="1">
    <source>
        <dbReference type="Proteomes" id="UP000035642"/>
    </source>
</evidence>
<proteinExistence type="predicted"/>
<dbReference type="AlphaFoldDB" id="A0A0K0CVB7"/>
<reference evidence="1" key="1">
    <citation type="submission" date="2012-09" db="EMBL/GenBank/DDBJ databases">
        <authorList>
            <person name="Martin A.A."/>
        </authorList>
    </citation>
    <scope>NUCLEOTIDE SEQUENCE</scope>
</reference>
<name>A0A0K0CVB7_ANGCA</name>
<keyword evidence="1" id="KW-1185">Reference proteome</keyword>
<protein>
    <submittedName>
        <fullName evidence="2">ULP_PROTEASE domain-containing protein</fullName>
    </submittedName>
</protein>
<dbReference type="WBParaSite" id="ACAC_0000125701-mRNA-1">
    <property type="protein sequence ID" value="ACAC_0000125701-mRNA-1"/>
    <property type="gene ID" value="ACAC_0000125701"/>
</dbReference>
<evidence type="ECO:0000313" key="2">
    <source>
        <dbReference type="WBParaSite" id="ACAC_0000125701-mRNA-1"/>
    </source>
</evidence>
<accession>A0A0K0CVB7</accession>
<reference evidence="2" key="2">
    <citation type="submission" date="2017-02" db="UniProtKB">
        <authorList>
            <consortium name="WormBaseParasite"/>
        </authorList>
    </citation>
    <scope>IDENTIFICATION</scope>
</reference>
<sequence>MANHAGDIVVVYVTKALWQEFCERHWQEFEEFEELRNQHGLHLHGKTSMVVDSSPSVRPSRTVTIGNPAATIMNDSVHSDSINYL</sequence>